<feature type="compositionally biased region" description="Polar residues" evidence="1">
    <location>
        <begin position="186"/>
        <end position="198"/>
    </location>
</feature>
<feature type="region of interest" description="Disordered" evidence="1">
    <location>
        <begin position="1"/>
        <end position="24"/>
    </location>
</feature>
<evidence type="ECO:0000313" key="3">
    <source>
        <dbReference type="EMBL" id="KAG2225928.1"/>
    </source>
</evidence>
<dbReference type="PROSITE" id="PS50090">
    <property type="entry name" value="MYB_LIKE"/>
    <property type="match status" value="1"/>
</dbReference>
<organism evidence="3 4">
    <name type="scientific">Circinella minor</name>
    <dbReference type="NCBI Taxonomy" id="1195481"/>
    <lineage>
        <taxon>Eukaryota</taxon>
        <taxon>Fungi</taxon>
        <taxon>Fungi incertae sedis</taxon>
        <taxon>Mucoromycota</taxon>
        <taxon>Mucoromycotina</taxon>
        <taxon>Mucoromycetes</taxon>
        <taxon>Mucorales</taxon>
        <taxon>Lichtheimiaceae</taxon>
        <taxon>Circinella</taxon>
    </lineage>
</organism>
<dbReference type="SUPFAM" id="SSF46689">
    <property type="entry name" value="Homeodomain-like"/>
    <property type="match status" value="1"/>
</dbReference>
<gene>
    <name evidence="3" type="ORF">INT45_006624</name>
</gene>
<feature type="compositionally biased region" description="Polar residues" evidence="1">
    <location>
        <begin position="7"/>
        <end position="22"/>
    </location>
</feature>
<dbReference type="Gene3D" id="1.10.10.60">
    <property type="entry name" value="Homeodomain-like"/>
    <property type="match status" value="1"/>
</dbReference>
<comment type="caution">
    <text evidence="3">The sequence shown here is derived from an EMBL/GenBank/DDBJ whole genome shotgun (WGS) entry which is preliminary data.</text>
</comment>
<feature type="domain" description="Myb-like" evidence="2">
    <location>
        <begin position="299"/>
        <end position="351"/>
    </location>
</feature>
<feature type="compositionally biased region" description="Basic residues" evidence="1">
    <location>
        <begin position="164"/>
        <end position="178"/>
    </location>
</feature>
<feature type="compositionally biased region" description="Polar residues" evidence="1">
    <location>
        <begin position="141"/>
        <end position="155"/>
    </location>
</feature>
<dbReference type="OrthoDB" id="6781668at2759"/>
<dbReference type="Pfam" id="PF00249">
    <property type="entry name" value="Myb_DNA-binding"/>
    <property type="match status" value="1"/>
</dbReference>
<proteinExistence type="predicted"/>
<dbReference type="InterPro" id="IPR009057">
    <property type="entry name" value="Homeodomain-like_sf"/>
</dbReference>
<evidence type="ECO:0000313" key="4">
    <source>
        <dbReference type="Proteomes" id="UP000646827"/>
    </source>
</evidence>
<reference evidence="3 4" key="1">
    <citation type="submission" date="2020-12" db="EMBL/GenBank/DDBJ databases">
        <title>Metabolic potential, ecology and presence of endohyphal bacteria is reflected in genomic diversity of Mucoromycotina.</title>
        <authorList>
            <person name="Muszewska A."/>
            <person name="Okrasinska A."/>
            <person name="Steczkiewicz K."/>
            <person name="Drgas O."/>
            <person name="Orlowska M."/>
            <person name="Perlinska-Lenart U."/>
            <person name="Aleksandrzak-Piekarczyk T."/>
            <person name="Szatraj K."/>
            <person name="Zielenkiewicz U."/>
            <person name="Pilsyk S."/>
            <person name="Malc E."/>
            <person name="Mieczkowski P."/>
            <person name="Kruszewska J.S."/>
            <person name="Biernat P."/>
            <person name="Pawlowska J."/>
        </authorList>
    </citation>
    <scope>NUCLEOTIDE SEQUENCE [LARGE SCALE GENOMIC DNA]</scope>
    <source>
        <strain evidence="3 4">CBS 142.35</strain>
    </source>
</reference>
<dbReference type="EMBL" id="JAEPRB010000022">
    <property type="protein sequence ID" value="KAG2225928.1"/>
    <property type="molecule type" value="Genomic_DNA"/>
</dbReference>
<protein>
    <recommendedName>
        <fullName evidence="2">Myb-like domain-containing protein</fullName>
    </recommendedName>
</protein>
<dbReference type="SMART" id="SM00717">
    <property type="entry name" value="SANT"/>
    <property type="match status" value="1"/>
</dbReference>
<sequence length="459" mass="51923">MVRTKKSAVNSNSQVFQSPSSKQENDILSVDHSLPWNSFYNNGFQIFGEGLETTLLQEGERVPDANGGQHLLEYVHRERNRKTQKIRGIFNQLTQEEVDVMLMDCGCNEDEVIKRLQTRSDYLEGIQRIVSTILQPSLTTIRPSETTHSNPTSVSIVPIPAAKTPKKPKAQPKLKPKPQHQEQRSSTEQSGSSEQLVKTESPVVAAAAKISVNEQTKVMSSESKLATRSSPTQDTVTFYKRDSKKRSRMIGRLALDDALKQVTENPNKAFEGWSQARIRAFKMIERNPNSYYYRFNAPGEEQSKGPWTEEEKQLFFKRLQDVGANGQWGLFSTAIPGRVGYQCSNFYRLLIESGQLQDPNYVVDEKGKAHYLFDKRGSDGLVEKTFRTHSPHTFEGNNYTKKNILLPTTLTKNKKKTSNCIQDDDGDKSGTFKMNLRLSNLRSSARIAAKNHTRNNTVP</sequence>
<evidence type="ECO:0000256" key="1">
    <source>
        <dbReference type="SAM" id="MobiDB-lite"/>
    </source>
</evidence>
<dbReference type="InterPro" id="IPR001005">
    <property type="entry name" value="SANT/Myb"/>
</dbReference>
<evidence type="ECO:0000259" key="2">
    <source>
        <dbReference type="PROSITE" id="PS50090"/>
    </source>
</evidence>
<dbReference type="CDD" id="cd00167">
    <property type="entry name" value="SANT"/>
    <property type="match status" value="1"/>
</dbReference>
<dbReference type="AlphaFoldDB" id="A0A8H7SDA5"/>
<feature type="region of interest" description="Disordered" evidence="1">
    <location>
        <begin position="141"/>
        <end position="200"/>
    </location>
</feature>
<dbReference type="Proteomes" id="UP000646827">
    <property type="component" value="Unassembled WGS sequence"/>
</dbReference>
<accession>A0A8H7SDA5</accession>
<keyword evidence="4" id="KW-1185">Reference proteome</keyword>
<name>A0A8H7SDA5_9FUNG</name>